<dbReference type="GO" id="GO:0005096">
    <property type="term" value="F:GTPase activator activity"/>
    <property type="evidence" value="ECO:0007669"/>
    <property type="project" value="UniProtKB-KW"/>
</dbReference>
<protein>
    <recommendedName>
        <fullName evidence="6">Arf-GAP domain-containing protein</fullName>
    </recommendedName>
</protein>
<evidence type="ECO:0000256" key="5">
    <source>
        <dbReference type="PROSITE-ProRule" id="PRU00288"/>
    </source>
</evidence>
<reference evidence="7" key="1">
    <citation type="journal article" date="2012" name="BMC Genomics">
        <title>Characterisation of full-length cDNA sequences provides insights into the Eimeria tenella transcriptome.</title>
        <authorList>
            <person name="Amiruddin N."/>
            <person name="Lee X.W."/>
            <person name="Blake D.P."/>
            <person name="Suzuki Y."/>
            <person name="Tay Y.L."/>
            <person name="Lim L.S."/>
            <person name="Tomley F.M."/>
            <person name="Watanabe J."/>
            <person name="Sugimoto C."/>
            <person name="Wan K.L."/>
        </authorList>
    </citation>
    <scope>NUCLEOTIDE SEQUENCE</scope>
    <source>
        <strain evidence="7">Houghton</strain>
    </source>
</reference>
<sequence>MDPDTAAAFQRLKEADPSNKRCLECDAPEPQWCALSYGAFVCLNCSGLHRGLGVHLSFVRSSTMDAWQPQQLKLMECGGNSKCKNFFVEYGVWDLPFKERYATKAAAYYRALLRSSAEGGWCCAAAAAAGRSCTARCCCCCFSALFFFEFDPLFGLRHWQSAAAAGAAGL</sequence>
<dbReference type="SMART" id="SM00105">
    <property type="entry name" value="ArfGap"/>
    <property type="match status" value="1"/>
</dbReference>
<evidence type="ECO:0000256" key="3">
    <source>
        <dbReference type="ARBA" id="ARBA00022771"/>
    </source>
</evidence>
<dbReference type="Pfam" id="PF01412">
    <property type="entry name" value="ArfGap"/>
    <property type="match status" value="1"/>
</dbReference>
<dbReference type="GO" id="GO:0008270">
    <property type="term" value="F:zinc ion binding"/>
    <property type="evidence" value="ECO:0007669"/>
    <property type="project" value="UniProtKB-KW"/>
</dbReference>
<dbReference type="CDD" id="cd08830">
    <property type="entry name" value="ArfGap_ArfGap1"/>
    <property type="match status" value="1"/>
</dbReference>
<dbReference type="GO" id="GO:0000139">
    <property type="term" value="C:Golgi membrane"/>
    <property type="evidence" value="ECO:0007669"/>
    <property type="project" value="GOC"/>
</dbReference>
<dbReference type="EMBL" id="JN987331">
    <property type="protein sequence ID" value="AET50554.1"/>
    <property type="molecule type" value="mRNA"/>
</dbReference>
<keyword evidence="3 5" id="KW-0863">Zinc-finger</keyword>
<dbReference type="InterPro" id="IPR038508">
    <property type="entry name" value="ArfGAP_dom_sf"/>
</dbReference>
<dbReference type="SUPFAM" id="SSF57863">
    <property type="entry name" value="ArfGap/RecO-like zinc finger"/>
    <property type="match status" value="1"/>
</dbReference>
<dbReference type="VEuPathDB" id="ToxoDB:ETH2_1311700"/>
<dbReference type="PANTHER" id="PTHR45686">
    <property type="entry name" value="ADP-RIBOSYLATION FACTOR GTPASE ACTIVATING PROTEIN 3, ISOFORM H-RELATED"/>
    <property type="match status" value="1"/>
</dbReference>
<dbReference type="InterPro" id="IPR001164">
    <property type="entry name" value="ArfGAP_dom"/>
</dbReference>
<dbReference type="InterPro" id="IPR037278">
    <property type="entry name" value="ARFGAP/RecO"/>
</dbReference>
<organism evidence="7">
    <name type="scientific">Eimeria tenella</name>
    <name type="common">Coccidian parasite</name>
    <dbReference type="NCBI Taxonomy" id="5802"/>
    <lineage>
        <taxon>Eukaryota</taxon>
        <taxon>Sar</taxon>
        <taxon>Alveolata</taxon>
        <taxon>Apicomplexa</taxon>
        <taxon>Conoidasida</taxon>
        <taxon>Coccidia</taxon>
        <taxon>Eucoccidiorida</taxon>
        <taxon>Eimeriorina</taxon>
        <taxon>Eimeriidae</taxon>
        <taxon>Eimeria</taxon>
    </lineage>
</organism>
<evidence type="ECO:0000259" key="6">
    <source>
        <dbReference type="PROSITE" id="PS50115"/>
    </source>
</evidence>
<keyword evidence="4" id="KW-0862">Zinc</keyword>
<dbReference type="AlphaFoldDB" id="H9B994"/>
<accession>H9B994</accession>
<feature type="domain" description="Arf-GAP" evidence="6">
    <location>
        <begin position="6"/>
        <end position="87"/>
    </location>
</feature>
<dbReference type="GO" id="GO:0048205">
    <property type="term" value="P:COPI coating of Golgi vesicle"/>
    <property type="evidence" value="ECO:0007669"/>
    <property type="project" value="TreeGrafter"/>
</dbReference>
<proteinExistence type="evidence at transcript level"/>
<dbReference type="PROSITE" id="PS50115">
    <property type="entry name" value="ARFGAP"/>
    <property type="match status" value="1"/>
</dbReference>
<dbReference type="PANTHER" id="PTHR45686:SF4">
    <property type="entry name" value="ADP-RIBOSYLATION FACTOR GTPASE ACTIVATING PROTEIN 3, ISOFORM H"/>
    <property type="match status" value="1"/>
</dbReference>
<dbReference type="PRINTS" id="PR00405">
    <property type="entry name" value="REVINTRACTNG"/>
</dbReference>
<name>H9B994_EIMTE</name>
<evidence type="ECO:0000313" key="7">
    <source>
        <dbReference type="EMBL" id="AET50554.1"/>
    </source>
</evidence>
<dbReference type="VEuPathDB" id="ToxoDB:ETH_00009650"/>
<dbReference type="Gene3D" id="1.10.220.150">
    <property type="entry name" value="Arf GTPase activating protein"/>
    <property type="match status" value="1"/>
</dbReference>
<keyword evidence="2" id="KW-0479">Metal-binding</keyword>
<evidence type="ECO:0000256" key="2">
    <source>
        <dbReference type="ARBA" id="ARBA00022723"/>
    </source>
</evidence>
<keyword evidence="1" id="KW-0343">GTPase activation</keyword>
<evidence type="ECO:0000256" key="1">
    <source>
        <dbReference type="ARBA" id="ARBA00022468"/>
    </source>
</evidence>
<evidence type="ECO:0000256" key="4">
    <source>
        <dbReference type="ARBA" id="ARBA00022833"/>
    </source>
</evidence>